<keyword evidence="2" id="KW-1185">Reference proteome</keyword>
<gene>
    <name evidence="1" type="ORF">RCOM_0082550</name>
</gene>
<name>B9T2U8_RICCO</name>
<evidence type="ECO:0000313" key="2">
    <source>
        <dbReference type="Proteomes" id="UP000008311"/>
    </source>
</evidence>
<proteinExistence type="predicted"/>
<dbReference type="InParanoid" id="B9T2U8"/>
<reference evidence="2" key="1">
    <citation type="journal article" date="2010" name="Nat. Biotechnol.">
        <title>Draft genome sequence of the oilseed species Ricinus communis.</title>
        <authorList>
            <person name="Chan A.P."/>
            <person name="Crabtree J."/>
            <person name="Zhao Q."/>
            <person name="Lorenzi H."/>
            <person name="Orvis J."/>
            <person name="Puiu D."/>
            <person name="Melake-Berhan A."/>
            <person name="Jones K.M."/>
            <person name="Redman J."/>
            <person name="Chen G."/>
            <person name="Cahoon E.B."/>
            <person name="Gedil M."/>
            <person name="Stanke M."/>
            <person name="Haas B.J."/>
            <person name="Wortman J.R."/>
            <person name="Fraser-Liggett C.M."/>
            <person name="Ravel J."/>
            <person name="Rabinowicz P.D."/>
        </authorList>
    </citation>
    <scope>NUCLEOTIDE SEQUENCE [LARGE SCALE GENOMIC DNA]</scope>
    <source>
        <strain evidence="2">cv. Hale</strain>
    </source>
</reference>
<organism evidence="1 2">
    <name type="scientific">Ricinus communis</name>
    <name type="common">Castor bean</name>
    <dbReference type="NCBI Taxonomy" id="3988"/>
    <lineage>
        <taxon>Eukaryota</taxon>
        <taxon>Viridiplantae</taxon>
        <taxon>Streptophyta</taxon>
        <taxon>Embryophyta</taxon>
        <taxon>Tracheophyta</taxon>
        <taxon>Spermatophyta</taxon>
        <taxon>Magnoliopsida</taxon>
        <taxon>eudicotyledons</taxon>
        <taxon>Gunneridae</taxon>
        <taxon>Pentapetalae</taxon>
        <taxon>rosids</taxon>
        <taxon>fabids</taxon>
        <taxon>Malpighiales</taxon>
        <taxon>Euphorbiaceae</taxon>
        <taxon>Acalyphoideae</taxon>
        <taxon>Acalypheae</taxon>
        <taxon>Ricinus</taxon>
    </lineage>
</organism>
<accession>B9T2U8</accession>
<dbReference type="STRING" id="3988.B9T2U8"/>
<dbReference type="Proteomes" id="UP000008311">
    <property type="component" value="Unassembled WGS sequence"/>
</dbReference>
<sequence length="63" mass="7142">MQKRCINEGKEQSYEKIIEIVSGAVQKQDEKREAVAIKPADYGDSTYNHHSQTNNTMGYTSGY</sequence>
<dbReference type="EMBL" id="EQ974392">
    <property type="protein sequence ID" value="EEF29828.1"/>
    <property type="molecule type" value="Genomic_DNA"/>
</dbReference>
<evidence type="ECO:0000313" key="1">
    <source>
        <dbReference type="EMBL" id="EEF29828.1"/>
    </source>
</evidence>
<protein>
    <submittedName>
        <fullName evidence="1">Uncharacterized protein</fullName>
    </submittedName>
</protein>
<dbReference type="AlphaFoldDB" id="B9T2U8"/>